<proteinExistence type="predicted"/>
<dbReference type="InterPro" id="IPR049012">
    <property type="entry name" value="Mutator_transp_dom"/>
</dbReference>
<dbReference type="Pfam" id="PF20700">
    <property type="entry name" value="Mutator"/>
    <property type="match status" value="1"/>
</dbReference>
<sequence>MRCVSFTSKRHNLFTEEETSAPDRKPASLNYSLQVGLSHTPLGNDGMRKILLSTNTPAPSRKSQQKTSNKVLSKIEILNLADMGRRCRQLGNPILTVIIFS</sequence>
<evidence type="ECO:0000259" key="1">
    <source>
        <dbReference type="Pfam" id="PF20700"/>
    </source>
</evidence>
<reference evidence="2" key="1">
    <citation type="journal article" date="2012" name="Nature">
        <title>The oyster genome reveals stress adaptation and complexity of shell formation.</title>
        <authorList>
            <person name="Zhang G."/>
            <person name="Fang X."/>
            <person name="Guo X."/>
            <person name="Li L."/>
            <person name="Luo R."/>
            <person name="Xu F."/>
            <person name="Yang P."/>
            <person name="Zhang L."/>
            <person name="Wang X."/>
            <person name="Qi H."/>
            <person name="Xiong Z."/>
            <person name="Que H."/>
            <person name="Xie Y."/>
            <person name="Holland P.W."/>
            <person name="Paps J."/>
            <person name="Zhu Y."/>
            <person name="Wu F."/>
            <person name="Chen Y."/>
            <person name="Wang J."/>
            <person name="Peng C."/>
            <person name="Meng J."/>
            <person name="Yang L."/>
            <person name="Liu J."/>
            <person name="Wen B."/>
            <person name="Zhang N."/>
            <person name="Huang Z."/>
            <person name="Zhu Q."/>
            <person name="Feng Y."/>
            <person name="Mount A."/>
            <person name="Hedgecock D."/>
            <person name="Xu Z."/>
            <person name="Liu Y."/>
            <person name="Domazet-Loso T."/>
            <person name="Du Y."/>
            <person name="Sun X."/>
            <person name="Zhang S."/>
            <person name="Liu B."/>
            <person name="Cheng P."/>
            <person name="Jiang X."/>
            <person name="Li J."/>
            <person name="Fan D."/>
            <person name="Wang W."/>
            <person name="Fu W."/>
            <person name="Wang T."/>
            <person name="Wang B."/>
            <person name="Zhang J."/>
            <person name="Peng Z."/>
            <person name="Li Y."/>
            <person name="Li N."/>
            <person name="Wang J."/>
            <person name="Chen M."/>
            <person name="He Y."/>
            <person name="Tan F."/>
            <person name="Song X."/>
            <person name="Zheng Q."/>
            <person name="Huang R."/>
            <person name="Yang H."/>
            <person name="Du X."/>
            <person name="Chen L."/>
            <person name="Yang M."/>
            <person name="Gaffney P.M."/>
            <person name="Wang S."/>
            <person name="Luo L."/>
            <person name="She Z."/>
            <person name="Ming Y."/>
            <person name="Huang W."/>
            <person name="Zhang S."/>
            <person name="Huang B."/>
            <person name="Zhang Y."/>
            <person name="Qu T."/>
            <person name="Ni P."/>
            <person name="Miao G."/>
            <person name="Wang J."/>
            <person name="Wang Q."/>
            <person name="Steinberg C.E."/>
            <person name="Wang H."/>
            <person name="Li N."/>
            <person name="Qian L."/>
            <person name="Zhang G."/>
            <person name="Li Y."/>
            <person name="Yang H."/>
            <person name="Liu X."/>
            <person name="Wang J."/>
            <person name="Yin Y."/>
            <person name="Wang J."/>
        </authorList>
    </citation>
    <scope>NUCLEOTIDE SEQUENCE [LARGE SCALE GENOMIC DNA]</scope>
    <source>
        <strain evidence="2">05x7-T-G4-1.051#20</strain>
    </source>
</reference>
<accession>K1R7N5</accession>
<dbReference type="AlphaFoldDB" id="K1R7N5"/>
<dbReference type="InParanoid" id="K1R7N5"/>
<dbReference type="HOGENOM" id="CLU_2294345_0_0_1"/>
<protein>
    <recommendedName>
        <fullName evidence="1">Mutator-like transposase domain-containing protein</fullName>
    </recommendedName>
</protein>
<gene>
    <name evidence="2" type="ORF">CGI_10018590</name>
</gene>
<evidence type="ECO:0000313" key="2">
    <source>
        <dbReference type="EMBL" id="EKC39599.1"/>
    </source>
</evidence>
<organism evidence="2">
    <name type="scientific">Magallana gigas</name>
    <name type="common">Pacific oyster</name>
    <name type="synonym">Crassostrea gigas</name>
    <dbReference type="NCBI Taxonomy" id="29159"/>
    <lineage>
        <taxon>Eukaryota</taxon>
        <taxon>Metazoa</taxon>
        <taxon>Spiralia</taxon>
        <taxon>Lophotrochozoa</taxon>
        <taxon>Mollusca</taxon>
        <taxon>Bivalvia</taxon>
        <taxon>Autobranchia</taxon>
        <taxon>Pteriomorphia</taxon>
        <taxon>Ostreida</taxon>
        <taxon>Ostreoidea</taxon>
        <taxon>Ostreidae</taxon>
        <taxon>Magallana</taxon>
    </lineage>
</organism>
<feature type="domain" description="Mutator-like transposase" evidence="1">
    <location>
        <begin position="5"/>
        <end position="90"/>
    </location>
</feature>
<dbReference type="EMBL" id="JH818387">
    <property type="protein sequence ID" value="EKC39599.1"/>
    <property type="molecule type" value="Genomic_DNA"/>
</dbReference>
<name>K1R7N5_MAGGI</name>